<evidence type="ECO:0000256" key="9">
    <source>
        <dbReference type="SAM" id="Phobius"/>
    </source>
</evidence>
<comment type="subcellular location">
    <subcellularLocation>
        <location evidence="1">Membrane</location>
        <topology evidence="1">Multi-pass membrane protein</topology>
    </subcellularLocation>
</comment>
<proteinExistence type="inferred from homology"/>
<evidence type="ECO:0000256" key="6">
    <source>
        <dbReference type="ARBA" id="ARBA00040778"/>
    </source>
</evidence>
<evidence type="ECO:0000256" key="3">
    <source>
        <dbReference type="ARBA" id="ARBA00022692"/>
    </source>
</evidence>
<evidence type="ECO:0000256" key="8">
    <source>
        <dbReference type="SAM" id="MobiDB-lite"/>
    </source>
</evidence>
<organism evidence="10 11">
    <name type="scientific">Liquidambar formosana</name>
    <name type="common">Formosan gum</name>
    <dbReference type="NCBI Taxonomy" id="63359"/>
    <lineage>
        <taxon>Eukaryota</taxon>
        <taxon>Viridiplantae</taxon>
        <taxon>Streptophyta</taxon>
        <taxon>Embryophyta</taxon>
        <taxon>Tracheophyta</taxon>
        <taxon>Spermatophyta</taxon>
        <taxon>Magnoliopsida</taxon>
        <taxon>eudicotyledons</taxon>
        <taxon>Gunneridae</taxon>
        <taxon>Pentapetalae</taxon>
        <taxon>Saxifragales</taxon>
        <taxon>Altingiaceae</taxon>
        <taxon>Liquidambar</taxon>
    </lineage>
</organism>
<feature type="transmembrane region" description="Helical" evidence="9">
    <location>
        <begin position="110"/>
        <end position="132"/>
    </location>
</feature>
<evidence type="ECO:0000256" key="7">
    <source>
        <dbReference type="ARBA" id="ARBA00041344"/>
    </source>
</evidence>
<sequence length="191" mass="20637">MKASDGKKETNSPVKGLPNWAKFTVLAVSSGIIDGGSKAASDSASEYAACKLRFTLDEHGCDRFKRDVVKKGFIQIARGSIVGGVRLGFLTAEFCVIRDILADKRGRRDIVNLVGAALPTLATSLIMIGPVVWRKRNVFVGSLLGLACLPRLDRFYSKHVKKANDQRLAAHSEYDEGGEAKSQIGAGEKKT</sequence>
<gene>
    <name evidence="10" type="ORF">L1049_028014</name>
</gene>
<dbReference type="PANTHER" id="PTHR13002:SF1">
    <property type="entry name" value="COMPLEX I ASSEMBLY FACTOR TIMMDC1, MITOCHONDRIAL"/>
    <property type="match status" value="1"/>
</dbReference>
<evidence type="ECO:0000313" key="11">
    <source>
        <dbReference type="Proteomes" id="UP001415857"/>
    </source>
</evidence>
<keyword evidence="11" id="KW-1185">Reference proteome</keyword>
<name>A0AAP0RJG5_LIQFO</name>
<protein>
    <recommendedName>
        <fullName evidence="6">Complex I assembly factor TIMMDC1, mitochondrial</fullName>
    </recommendedName>
    <alternativeName>
        <fullName evidence="7">Translocase of inner mitochondrial membrane domain-containing protein 1</fullName>
    </alternativeName>
</protein>
<evidence type="ECO:0000256" key="1">
    <source>
        <dbReference type="ARBA" id="ARBA00004141"/>
    </source>
</evidence>
<comment type="caution">
    <text evidence="10">The sequence shown here is derived from an EMBL/GenBank/DDBJ whole genome shotgun (WGS) entry which is preliminary data.</text>
</comment>
<keyword evidence="5 9" id="KW-0472">Membrane</keyword>
<dbReference type="GO" id="GO:0032981">
    <property type="term" value="P:mitochondrial respiratory chain complex I assembly"/>
    <property type="evidence" value="ECO:0007669"/>
    <property type="project" value="InterPro"/>
</dbReference>
<keyword evidence="3 9" id="KW-0812">Transmembrane</keyword>
<evidence type="ECO:0000256" key="2">
    <source>
        <dbReference type="ARBA" id="ARBA00008444"/>
    </source>
</evidence>
<dbReference type="Proteomes" id="UP001415857">
    <property type="component" value="Unassembled WGS sequence"/>
</dbReference>
<dbReference type="EMBL" id="JBBPBK010000009">
    <property type="protein sequence ID" value="KAK9278449.1"/>
    <property type="molecule type" value="Genomic_DNA"/>
</dbReference>
<dbReference type="AlphaFoldDB" id="A0AAP0RJG5"/>
<dbReference type="GO" id="GO:0016020">
    <property type="term" value="C:membrane"/>
    <property type="evidence" value="ECO:0007669"/>
    <property type="project" value="UniProtKB-SubCell"/>
</dbReference>
<evidence type="ECO:0000256" key="5">
    <source>
        <dbReference type="ARBA" id="ARBA00023136"/>
    </source>
</evidence>
<keyword evidence="4 9" id="KW-1133">Transmembrane helix</keyword>
<evidence type="ECO:0000256" key="4">
    <source>
        <dbReference type="ARBA" id="ARBA00022989"/>
    </source>
</evidence>
<dbReference type="PANTHER" id="PTHR13002">
    <property type="entry name" value="C3ORF1 PROTEIN-RELATED"/>
    <property type="match status" value="1"/>
</dbReference>
<dbReference type="InterPro" id="IPR055299">
    <property type="entry name" value="TIMMDC1"/>
</dbReference>
<accession>A0AAP0RJG5</accession>
<evidence type="ECO:0000313" key="10">
    <source>
        <dbReference type="EMBL" id="KAK9278449.1"/>
    </source>
</evidence>
<dbReference type="GO" id="GO:0005739">
    <property type="term" value="C:mitochondrion"/>
    <property type="evidence" value="ECO:0007669"/>
    <property type="project" value="TreeGrafter"/>
</dbReference>
<feature type="region of interest" description="Disordered" evidence="8">
    <location>
        <begin position="171"/>
        <end position="191"/>
    </location>
</feature>
<reference evidence="10 11" key="1">
    <citation type="journal article" date="2024" name="Plant J.">
        <title>Genome sequences and population genomics reveal climatic adaptation and genomic divergence between two closely related sweetgum species.</title>
        <authorList>
            <person name="Xu W.Q."/>
            <person name="Ren C.Q."/>
            <person name="Zhang X.Y."/>
            <person name="Comes H.P."/>
            <person name="Liu X.H."/>
            <person name="Li Y.G."/>
            <person name="Kettle C.J."/>
            <person name="Jalonen R."/>
            <person name="Gaisberger H."/>
            <person name="Ma Y.Z."/>
            <person name="Qiu Y.X."/>
        </authorList>
    </citation>
    <scope>NUCLEOTIDE SEQUENCE [LARGE SCALE GENOMIC DNA]</scope>
    <source>
        <strain evidence="10">Hangzhou</strain>
    </source>
</reference>
<comment type="similarity">
    <text evidence="2">Belongs to the Tim17/Tim22/Tim23 family.</text>
</comment>